<feature type="coiled-coil region" evidence="8">
    <location>
        <begin position="285"/>
        <end position="312"/>
    </location>
</feature>
<evidence type="ECO:0000256" key="1">
    <source>
        <dbReference type="ARBA" id="ARBA00004323"/>
    </source>
</evidence>
<keyword evidence="2" id="KW-0808">Transferase</keyword>
<keyword evidence="7" id="KW-0325">Glycoprotein</keyword>
<dbReference type="AlphaFoldDB" id="A0AA46YLI1"/>
<keyword evidence="10" id="KW-1185">Reference proteome</keyword>
<keyword evidence="8" id="KW-0175">Coiled coil</keyword>
<dbReference type="GO" id="GO:0008146">
    <property type="term" value="F:sulfotransferase activity"/>
    <property type="evidence" value="ECO:0007669"/>
    <property type="project" value="InterPro"/>
</dbReference>
<dbReference type="Pfam" id="PF03567">
    <property type="entry name" value="Sulfotransfer_2"/>
    <property type="match status" value="1"/>
</dbReference>
<dbReference type="GO" id="GO:0016051">
    <property type="term" value="P:carbohydrate biosynthetic process"/>
    <property type="evidence" value="ECO:0007669"/>
    <property type="project" value="InterPro"/>
</dbReference>
<accession>A0AA46YLI1</accession>
<dbReference type="InterPro" id="IPR005331">
    <property type="entry name" value="Sulfotransferase"/>
</dbReference>
<dbReference type="InterPro" id="IPR018011">
    <property type="entry name" value="Carb_sulfotrans_8-10"/>
</dbReference>
<evidence type="ECO:0000256" key="2">
    <source>
        <dbReference type="ARBA" id="ARBA00022679"/>
    </source>
</evidence>
<dbReference type="Proteomes" id="UP001164390">
    <property type="component" value="Chromosome"/>
</dbReference>
<sequence>MSASLTSSANALNGGGRRPRHVATAATYVVPELRIAYVTNLKAACSTVKWLIADLTGQDRERLFASTGRRPTRAQTIHDRKGWVGVSHLADHSDLSQLSADNGWLVFTLVRDPRARLWSAWQSKLLAGNPNFLGRVVEQPWYPRIPHDPSDVIEDFQRFVEAFAAERRRMRRIGKDGHFRPQSDLVYTRGLSYTHVYDIGEIPTFERDLAAHLVEVGHNALPSLRKDNDTPLKLTKDVLAGGVAEAIEDVIYREDFDRFGEAWEDGPSLLDGEWSEAAFVDLAFRREAHRRIRDLSDTATRLAREKAALAREAATRSGTDSPDR</sequence>
<protein>
    <submittedName>
        <fullName evidence="9">Sulfotransferase family protein</fullName>
    </submittedName>
</protein>
<dbReference type="RefSeq" id="WP_271635912.1">
    <property type="nucleotide sequence ID" value="NZ_CP094970.1"/>
</dbReference>
<evidence type="ECO:0000313" key="9">
    <source>
        <dbReference type="EMBL" id="UYM06975.1"/>
    </source>
</evidence>
<dbReference type="GO" id="GO:0016020">
    <property type="term" value="C:membrane"/>
    <property type="evidence" value="ECO:0007669"/>
    <property type="project" value="InterPro"/>
</dbReference>
<proteinExistence type="predicted"/>
<evidence type="ECO:0000313" key="10">
    <source>
        <dbReference type="Proteomes" id="UP001164390"/>
    </source>
</evidence>
<dbReference type="EMBL" id="CP094970">
    <property type="protein sequence ID" value="UYM06975.1"/>
    <property type="molecule type" value="Genomic_DNA"/>
</dbReference>
<keyword evidence="6" id="KW-0472">Membrane</keyword>
<dbReference type="KEGG" id="sgrg:L0C25_07835"/>
<name>A0AA46YLI1_9ACTN</name>
<evidence type="ECO:0000256" key="4">
    <source>
        <dbReference type="ARBA" id="ARBA00022989"/>
    </source>
</evidence>
<keyword evidence="5" id="KW-0333">Golgi apparatus</keyword>
<evidence type="ECO:0000256" key="8">
    <source>
        <dbReference type="SAM" id="Coils"/>
    </source>
</evidence>
<evidence type="ECO:0000256" key="7">
    <source>
        <dbReference type="ARBA" id="ARBA00023180"/>
    </source>
</evidence>
<evidence type="ECO:0000256" key="5">
    <source>
        <dbReference type="ARBA" id="ARBA00023034"/>
    </source>
</evidence>
<evidence type="ECO:0000256" key="6">
    <source>
        <dbReference type="ARBA" id="ARBA00023136"/>
    </source>
</evidence>
<dbReference type="PANTHER" id="PTHR12137">
    <property type="entry name" value="CARBOHYDRATE SULFOTRANSFERASE"/>
    <property type="match status" value="1"/>
</dbReference>
<reference evidence="9" key="1">
    <citation type="submission" date="2022-01" db="EMBL/GenBank/DDBJ databases">
        <title>Nocardioidaceae gen. sp. A5X3R13.</title>
        <authorList>
            <person name="Lopez Marin M.A."/>
            <person name="Uhlik O."/>
        </authorList>
    </citation>
    <scope>NUCLEOTIDE SEQUENCE</scope>
    <source>
        <strain evidence="9">A5X3R13</strain>
    </source>
</reference>
<dbReference type="PANTHER" id="PTHR12137:SF54">
    <property type="entry name" value="CARBOHYDRATE SULFOTRANSFERASE"/>
    <property type="match status" value="1"/>
</dbReference>
<keyword evidence="4" id="KW-1133">Transmembrane helix</keyword>
<gene>
    <name evidence="9" type="ORF">L0C25_07835</name>
</gene>
<keyword evidence="3" id="KW-0812">Transmembrane</keyword>
<organism evidence="9 10">
    <name type="scientific">Solicola gregarius</name>
    <dbReference type="NCBI Taxonomy" id="2908642"/>
    <lineage>
        <taxon>Bacteria</taxon>
        <taxon>Bacillati</taxon>
        <taxon>Actinomycetota</taxon>
        <taxon>Actinomycetes</taxon>
        <taxon>Propionibacteriales</taxon>
        <taxon>Nocardioidaceae</taxon>
        <taxon>Solicola</taxon>
    </lineage>
</organism>
<evidence type="ECO:0000256" key="3">
    <source>
        <dbReference type="ARBA" id="ARBA00022692"/>
    </source>
</evidence>
<comment type="subcellular location">
    <subcellularLocation>
        <location evidence="1">Golgi apparatus membrane</location>
        <topology evidence="1">Single-pass type II membrane protein</topology>
    </subcellularLocation>
</comment>